<dbReference type="EMBL" id="KZ993926">
    <property type="protein sequence ID" value="RKO94339.1"/>
    <property type="molecule type" value="Genomic_DNA"/>
</dbReference>
<evidence type="ECO:0000256" key="1">
    <source>
        <dbReference type="SAM" id="MobiDB-lite"/>
    </source>
</evidence>
<evidence type="ECO:0000313" key="2">
    <source>
        <dbReference type="EMBL" id="RKO94339.1"/>
    </source>
</evidence>
<protein>
    <recommendedName>
        <fullName evidence="4">MULE transposase domain-containing protein</fullName>
    </recommendedName>
</protein>
<organism evidence="2 3">
    <name type="scientific">Blyttiomyces helicus</name>
    <dbReference type="NCBI Taxonomy" id="388810"/>
    <lineage>
        <taxon>Eukaryota</taxon>
        <taxon>Fungi</taxon>
        <taxon>Fungi incertae sedis</taxon>
        <taxon>Chytridiomycota</taxon>
        <taxon>Chytridiomycota incertae sedis</taxon>
        <taxon>Chytridiomycetes</taxon>
        <taxon>Chytridiomycetes incertae sedis</taxon>
        <taxon>Blyttiomyces</taxon>
    </lineage>
</organism>
<sequence>MLLFIVLVINKKYKGIPEGLFVLFAHANNCQTSRSYNTPIWLQFLLKWKAALGEKDCEDLTPKPTNVTLLCRFHIAQSWQNLLVRELGSKEPPDVVAAQELVAGYIPRVLQGYGLRGLVAGLGAVPESKNGTTLALFGASSRLLPDVAPSDDATVLIPTLEPAWDPSKPPAGSMAAPMDREDPEDYRD</sequence>
<dbReference type="Proteomes" id="UP000269721">
    <property type="component" value="Unassembled WGS sequence"/>
</dbReference>
<evidence type="ECO:0000313" key="3">
    <source>
        <dbReference type="Proteomes" id="UP000269721"/>
    </source>
</evidence>
<reference evidence="3" key="1">
    <citation type="journal article" date="2018" name="Nat. Microbiol.">
        <title>Leveraging single-cell genomics to expand the fungal tree of life.</title>
        <authorList>
            <person name="Ahrendt S.R."/>
            <person name="Quandt C.A."/>
            <person name="Ciobanu D."/>
            <person name="Clum A."/>
            <person name="Salamov A."/>
            <person name="Andreopoulos B."/>
            <person name="Cheng J.F."/>
            <person name="Woyke T."/>
            <person name="Pelin A."/>
            <person name="Henrissat B."/>
            <person name="Reynolds N.K."/>
            <person name="Benny G.L."/>
            <person name="Smith M.E."/>
            <person name="James T.Y."/>
            <person name="Grigoriev I.V."/>
        </authorList>
    </citation>
    <scope>NUCLEOTIDE SEQUENCE [LARGE SCALE GENOMIC DNA]</scope>
</reference>
<proteinExistence type="predicted"/>
<keyword evidence="3" id="KW-1185">Reference proteome</keyword>
<accession>A0A4P9WMN7</accession>
<name>A0A4P9WMN7_9FUNG</name>
<gene>
    <name evidence="2" type="ORF">BDK51DRAFT_37594</name>
</gene>
<evidence type="ECO:0008006" key="4">
    <source>
        <dbReference type="Google" id="ProtNLM"/>
    </source>
</evidence>
<feature type="region of interest" description="Disordered" evidence="1">
    <location>
        <begin position="159"/>
        <end position="188"/>
    </location>
</feature>
<dbReference type="OrthoDB" id="2422225at2759"/>
<dbReference type="AlphaFoldDB" id="A0A4P9WMN7"/>